<evidence type="ECO:0000256" key="1">
    <source>
        <dbReference type="SAM" id="SignalP"/>
    </source>
</evidence>
<evidence type="ECO:0000313" key="2">
    <source>
        <dbReference type="EMBL" id="GAA3874624.1"/>
    </source>
</evidence>
<comment type="caution">
    <text evidence="2">The sequence shown here is derived from an EMBL/GenBank/DDBJ whole genome shotgun (WGS) entry which is preliminary data.</text>
</comment>
<accession>A0ABP7KGM5</accession>
<protein>
    <submittedName>
        <fullName evidence="2">Uncharacterized protein</fullName>
    </submittedName>
</protein>
<name>A0ABP7KGM5_9RHOB</name>
<keyword evidence="1" id="KW-0732">Signal</keyword>
<feature type="signal peptide" evidence="1">
    <location>
        <begin position="1"/>
        <end position="24"/>
    </location>
</feature>
<keyword evidence="3" id="KW-1185">Reference proteome</keyword>
<organism evidence="2 3">
    <name type="scientific">Celeribacter arenosi</name>
    <dbReference type="NCBI Taxonomy" id="792649"/>
    <lineage>
        <taxon>Bacteria</taxon>
        <taxon>Pseudomonadati</taxon>
        <taxon>Pseudomonadota</taxon>
        <taxon>Alphaproteobacteria</taxon>
        <taxon>Rhodobacterales</taxon>
        <taxon>Roseobacteraceae</taxon>
        <taxon>Celeribacter</taxon>
    </lineage>
</organism>
<dbReference type="RefSeq" id="WP_344847662.1">
    <property type="nucleotide sequence ID" value="NZ_BAABDF010000007.1"/>
</dbReference>
<dbReference type="EMBL" id="BAABDF010000007">
    <property type="protein sequence ID" value="GAA3874624.1"/>
    <property type="molecule type" value="Genomic_DNA"/>
</dbReference>
<evidence type="ECO:0000313" key="3">
    <source>
        <dbReference type="Proteomes" id="UP001399917"/>
    </source>
</evidence>
<sequence length="115" mass="11842">MTSSLTKSILAVTVAGALAAPAFAATDHIFADYSQDTRTQIELDLVRATADGQIIVYESNADGLGSILGEAEVHAGVNPHVKVNFQSGNIGDVVAVLVPNDANTPSTVFSISADD</sequence>
<proteinExistence type="predicted"/>
<reference evidence="3" key="1">
    <citation type="journal article" date="2019" name="Int. J. Syst. Evol. Microbiol.">
        <title>The Global Catalogue of Microorganisms (GCM) 10K type strain sequencing project: providing services to taxonomists for standard genome sequencing and annotation.</title>
        <authorList>
            <consortium name="The Broad Institute Genomics Platform"/>
            <consortium name="The Broad Institute Genome Sequencing Center for Infectious Disease"/>
            <person name="Wu L."/>
            <person name="Ma J."/>
        </authorList>
    </citation>
    <scope>NUCLEOTIDE SEQUENCE [LARGE SCALE GENOMIC DNA]</scope>
    <source>
        <strain evidence="3">JCM 17190</strain>
    </source>
</reference>
<feature type="chain" id="PRO_5045238115" evidence="1">
    <location>
        <begin position="25"/>
        <end position="115"/>
    </location>
</feature>
<dbReference type="Proteomes" id="UP001399917">
    <property type="component" value="Unassembled WGS sequence"/>
</dbReference>
<gene>
    <name evidence="2" type="ORF">GCM10022404_25570</name>
</gene>